<reference evidence="2 3" key="1">
    <citation type="submission" date="2016-08" db="EMBL/GenBank/DDBJ databases">
        <title>Genome sequence of Clavibacter michiganensis subsp. michiganensis strain CASJ007.</title>
        <authorList>
            <person name="Thapa S.P."/>
            <person name="Coaker G."/>
        </authorList>
    </citation>
    <scope>NUCLEOTIDE SEQUENCE [LARGE SCALE GENOMIC DNA]</scope>
    <source>
        <strain evidence="2">CASJ007</strain>
    </source>
</reference>
<evidence type="ECO:0000313" key="2">
    <source>
        <dbReference type="EMBL" id="OUE03580.1"/>
    </source>
</evidence>
<accession>A0A251XJQ6</accession>
<gene>
    <name evidence="2" type="ORF">CMMCAS07_01435</name>
</gene>
<evidence type="ECO:0000256" key="1">
    <source>
        <dbReference type="SAM" id="Phobius"/>
    </source>
</evidence>
<dbReference type="EMBL" id="MDHH01000001">
    <property type="protein sequence ID" value="OUE03580.1"/>
    <property type="molecule type" value="Genomic_DNA"/>
</dbReference>
<proteinExistence type="predicted"/>
<evidence type="ECO:0000313" key="3">
    <source>
        <dbReference type="Proteomes" id="UP000195062"/>
    </source>
</evidence>
<keyword evidence="1" id="KW-0472">Membrane</keyword>
<keyword evidence="1" id="KW-0812">Transmembrane</keyword>
<dbReference type="Proteomes" id="UP000195062">
    <property type="component" value="Unassembled WGS sequence"/>
</dbReference>
<name>A0A251XJQ6_CLAMM</name>
<feature type="transmembrane region" description="Helical" evidence="1">
    <location>
        <begin position="6"/>
        <end position="29"/>
    </location>
</feature>
<comment type="caution">
    <text evidence="2">The sequence shown here is derived from an EMBL/GenBank/DDBJ whole genome shotgun (WGS) entry which is preliminary data.</text>
</comment>
<organism evidence="2 3">
    <name type="scientific">Clavibacter michiganensis subsp. michiganensis</name>
    <dbReference type="NCBI Taxonomy" id="33013"/>
    <lineage>
        <taxon>Bacteria</taxon>
        <taxon>Bacillati</taxon>
        <taxon>Actinomycetota</taxon>
        <taxon>Actinomycetes</taxon>
        <taxon>Micrococcales</taxon>
        <taxon>Microbacteriaceae</taxon>
        <taxon>Clavibacter</taxon>
    </lineage>
</organism>
<protein>
    <submittedName>
        <fullName evidence="2">Uncharacterized protein</fullName>
    </submittedName>
</protein>
<keyword evidence="3" id="KW-1185">Reference proteome</keyword>
<sequence>MNNQLGTALVIIGLVMLSVSVATLVVRAIRRRLSVNFKVNFTVTRTWSAWTHYYLLANLSNAVDLDPQRIPPTGWSGTARDLSKYMNLDLLMLLNTVRIDAECDPDISVFEVRPATRPVAKAGDNDFASAAEEMYAQPQLVQLNAQVKKGAMFTEENRNA</sequence>
<dbReference type="AlphaFoldDB" id="A0A251XJQ6"/>
<keyword evidence="1" id="KW-1133">Transmembrane helix</keyword>